<dbReference type="GO" id="GO:0047536">
    <property type="term" value="F:2-aminoadipate transaminase activity"/>
    <property type="evidence" value="ECO:0007669"/>
    <property type="project" value="TreeGrafter"/>
</dbReference>
<protein>
    <submittedName>
        <fullName evidence="2">Pyridoxal phosphate-dependent transferase</fullName>
    </submittedName>
</protein>
<proteinExistence type="predicted"/>
<dbReference type="EMBL" id="JAIXMP010000031">
    <property type="protein sequence ID" value="KAI9250943.1"/>
    <property type="molecule type" value="Genomic_DNA"/>
</dbReference>
<dbReference type="Gene3D" id="3.90.1150.10">
    <property type="entry name" value="Aspartate Aminotransferase, domain 1"/>
    <property type="match status" value="1"/>
</dbReference>
<dbReference type="CDD" id="cd00609">
    <property type="entry name" value="AAT_like"/>
    <property type="match status" value="1"/>
</dbReference>
<sequence>MVNFLKGLPSTDLLSTERVGRATKLALDLPNAASTLLQYNDFIGDRGFLNNLATFLSKAHNDKVEAKNLCASSGASHMLEHILAMLTRPESVTKYALFQNPTYHLSFRIFEETGFTKDQFVGIPEDNQYGLDVDYLEAFLKDKFGSGQDNGKDDYYDAVLYCVPTHANPSSTILPEEQREKLVKLARQYNVLVICDDVYDLLTYQGTMPKRVVAYDLESNDGSSKPVIISNGSFSKILAPGMRVGWIEAHEALIKRIGLSGSYESGSSPSNFSSIIVSQMLCTEDPEISLESNIENLKKILYDRLIEGVWKPFQELLEPLGCSSTLPAGGYFLWVRLPPGVPCELLKQVIATHKIDMVLGYGNLFSTPRREPNTDEFSDHLRLCFAHYTTKELQEGMKSLENVIRLALEQKTL</sequence>
<dbReference type="Proteomes" id="UP001209540">
    <property type="component" value="Unassembled WGS sequence"/>
</dbReference>
<dbReference type="PANTHER" id="PTHR42858:SF1">
    <property type="entry name" value="LD15494P"/>
    <property type="match status" value="1"/>
</dbReference>
<dbReference type="AlphaFoldDB" id="A0AAD5JS12"/>
<evidence type="ECO:0000313" key="3">
    <source>
        <dbReference type="Proteomes" id="UP001209540"/>
    </source>
</evidence>
<dbReference type="GO" id="GO:0030170">
    <property type="term" value="F:pyridoxal phosphate binding"/>
    <property type="evidence" value="ECO:0007669"/>
    <property type="project" value="InterPro"/>
</dbReference>
<dbReference type="PANTHER" id="PTHR42858">
    <property type="entry name" value="AMINOTRANSFERASE"/>
    <property type="match status" value="1"/>
</dbReference>
<dbReference type="InterPro" id="IPR015424">
    <property type="entry name" value="PyrdxlP-dep_Trfase"/>
</dbReference>
<gene>
    <name evidence="2" type="ORF">BDA99DRAFT_522273</name>
</gene>
<reference evidence="2" key="2">
    <citation type="submission" date="2023-02" db="EMBL/GenBank/DDBJ databases">
        <authorList>
            <consortium name="DOE Joint Genome Institute"/>
            <person name="Mondo S.J."/>
            <person name="Chang Y."/>
            <person name="Wang Y."/>
            <person name="Ahrendt S."/>
            <person name="Andreopoulos W."/>
            <person name="Barry K."/>
            <person name="Beard J."/>
            <person name="Benny G.L."/>
            <person name="Blankenship S."/>
            <person name="Bonito G."/>
            <person name="Cuomo C."/>
            <person name="Desiro A."/>
            <person name="Gervers K.A."/>
            <person name="Hundley H."/>
            <person name="Kuo A."/>
            <person name="LaButti K."/>
            <person name="Lang B.F."/>
            <person name="Lipzen A."/>
            <person name="O'Donnell K."/>
            <person name="Pangilinan J."/>
            <person name="Reynolds N."/>
            <person name="Sandor L."/>
            <person name="Smith M.W."/>
            <person name="Tsang A."/>
            <person name="Grigoriev I.V."/>
            <person name="Stajich J.E."/>
            <person name="Spatafora J.W."/>
        </authorList>
    </citation>
    <scope>NUCLEOTIDE SEQUENCE</scope>
    <source>
        <strain evidence="2">RSA 2281</strain>
    </source>
</reference>
<dbReference type="InterPro" id="IPR015421">
    <property type="entry name" value="PyrdxlP-dep_Trfase_major"/>
</dbReference>
<evidence type="ECO:0000313" key="2">
    <source>
        <dbReference type="EMBL" id="KAI9250943.1"/>
    </source>
</evidence>
<dbReference type="Pfam" id="PF00155">
    <property type="entry name" value="Aminotran_1_2"/>
    <property type="match status" value="1"/>
</dbReference>
<comment type="caution">
    <text evidence="2">The sequence shown here is derived from an EMBL/GenBank/DDBJ whole genome shotgun (WGS) entry which is preliminary data.</text>
</comment>
<dbReference type="Gene3D" id="3.40.640.10">
    <property type="entry name" value="Type I PLP-dependent aspartate aminotransferase-like (Major domain)"/>
    <property type="match status" value="1"/>
</dbReference>
<reference evidence="2" key="1">
    <citation type="journal article" date="2022" name="IScience">
        <title>Evolution of zygomycete secretomes and the origins of terrestrial fungal ecologies.</title>
        <authorList>
            <person name="Chang Y."/>
            <person name="Wang Y."/>
            <person name="Mondo S."/>
            <person name="Ahrendt S."/>
            <person name="Andreopoulos W."/>
            <person name="Barry K."/>
            <person name="Beard J."/>
            <person name="Benny G.L."/>
            <person name="Blankenship S."/>
            <person name="Bonito G."/>
            <person name="Cuomo C."/>
            <person name="Desiro A."/>
            <person name="Gervers K.A."/>
            <person name="Hundley H."/>
            <person name="Kuo A."/>
            <person name="LaButti K."/>
            <person name="Lang B.F."/>
            <person name="Lipzen A."/>
            <person name="O'Donnell K."/>
            <person name="Pangilinan J."/>
            <person name="Reynolds N."/>
            <person name="Sandor L."/>
            <person name="Smith M.E."/>
            <person name="Tsang A."/>
            <person name="Grigoriev I.V."/>
            <person name="Stajich J.E."/>
            <person name="Spatafora J.W."/>
        </authorList>
    </citation>
    <scope>NUCLEOTIDE SEQUENCE</scope>
    <source>
        <strain evidence="2">RSA 2281</strain>
    </source>
</reference>
<dbReference type="InterPro" id="IPR015422">
    <property type="entry name" value="PyrdxlP-dep_Trfase_small"/>
</dbReference>
<name>A0AAD5JS12_9FUNG</name>
<keyword evidence="3" id="KW-1185">Reference proteome</keyword>
<dbReference type="SUPFAM" id="SSF53383">
    <property type="entry name" value="PLP-dependent transferases"/>
    <property type="match status" value="1"/>
</dbReference>
<organism evidence="2 3">
    <name type="scientific">Phascolomyces articulosus</name>
    <dbReference type="NCBI Taxonomy" id="60185"/>
    <lineage>
        <taxon>Eukaryota</taxon>
        <taxon>Fungi</taxon>
        <taxon>Fungi incertae sedis</taxon>
        <taxon>Mucoromycota</taxon>
        <taxon>Mucoromycotina</taxon>
        <taxon>Mucoromycetes</taxon>
        <taxon>Mucorales</taxon>
        <taxon>Lichtheimiaceae</taxon>
        <taxon>Phascolomyces</taxon>
    </lineage>
</organism>
<accession>A0AAD5JS12</accession>
<feature type="domain" description="Aminotransferase class I/classII large" evidence="1">
    <location>
        <begin position="25"/>
        <end position="399"/>
    </location>
</feature>
<keyword evidence="2" id="KW-0808">Transferase</keyword>
<dbReference type="InterPro" id="IPR004839">
    <property type="entry name" value="Aminotransferase_I/II_large"/>
</dbReference>
<evidence type="ECO:0000259" key="1">
    <source>
        <dbReference type="Pfam" id="PF00155"/>
    </source>
</evidence>